<feature type="domain" description="GFO/IDH/MocA-like oxidoreductase" evidence="2">
    <location>
        <begin position="161"/>
        <end position="225"/>
    </location>
</feature>
<dbReference type="EMBL" id="JAOPKB010000018">
    <property type="protein sequence ID" value="MCU4975359.1"/>
    <property type="molecule type" value="Genomic_DNA"/>
</dbReference>
<evidence type="ECO:0000313" key="4">
    <source>
        <dbReference type="Proteomes" id="UP001320972"/>
    </source>
</evidence>
<dbReference type="InterPro" id="IPR036291">
    <property type="entry name" value="NAD(P)-bd_dom_sf"/>
</dbReference>
<dbReference type="RefSeq" id="WP_338009097.1">
    <property type="nucleotide sequence ID" value="NZ_JAOPKB010000018.1"/>
</dbReference>
<organism evidence="3 4">
    <name type="scientific">Natronoglomus mannanivorans</name>
    <dbReference type="NCBI Taxonomy" id="2979990"/>
    <lineage>
        <taxon>Archaea</taxon>
        <taxon>Methanobacteriati</taxon>
        <taxon>Methanobacteriota</taxon>
        <taxon>Stenosarchaea group</taxon>
        <taxon>Halobacteria</taxon>
        <taxon>Halobacteriales</taxon>
        <taxon>Natrialbaceae</taxon>
        <taxon>Natronoglomus</taxon>
    </lineage>
</organism>
<feature type="domain" description="Gfo/Idh/MocA-like oxidoreductase N-terminal" evidence="1">
    <location>
        <begin position="7"/>
        <end position="122"/>
    </location>
</feature>
<dbReference type="InterPro" id="IPR055170">
    <property type="entry name" value="GFO_IDH_MocA-like_dom"/>
</dbReference>
<dbReference type="PANTHER" id="PTHR43377:SF1">
    <property type="entry name" value="BILIVERDIN REDUCTASE A"/>
    <property type="match status" value="1"/>
</dbReference>
<dbReference type="Gene3D" id="3.40.50.720">
    <property type="entry name" value="NAD(P)-binding Rossmann-like Domain"/>
    <property type="match status" value="1"/>
</dbReference>
<comment type="caution">
    <text evidence="3">The sequence shown here is derived from an EMBL/GenBank/DDBJ whole genome shotgun (WGS) entry which is preliminary data.</text>
</comment>
<dbReference type="Pfam" id="PF22725">
    <property type="entry name" value="GFO_IDH_MocA_C3"/>
    <property type="match status" value="1"/>
</dbReference>
<dbReference type="Gene3D" id="3.30.360.10">
    <property type="entry name" value="Dihydrodipicolinate Reductase, domain 2"/>
    <property type="match status" value="1"/>
</dbReference>
<reference evidence="3 4" key="1">
    <citation type="submission" date="2022-09" db="EMBL/GenBank/DDBJ databases">
        <title>Enrichment on poylsaccharides allowed isolation of novel metabolic and taxonomic groups of Haloarchaea.</title>
        <authorList>
            <person name="Sorokin D.Y."/>
            <person name="Elcheninov A.G."/>
            <person name="Khizhniak T.V."/>
            <person name="Kolganova T.V."/>
            <person name="Kublanov I.V."/>
        </authorList>
    </citation>
    <scope>NUCLEOTIDE SEQUENCE [LARGE SCALE GENOMIC DNA]</scope>
    <source>
        <strain evidence="3 4">AArc-m2/3/4</strain>
    </source>
</reference>
<dbReference type="Pfam" id="PF01408">
    <property type="entry name" value="GFO_IDH_MocA"/>
    <property type="match status" value="1"/>
</dbReference>
<gene>
    <name evidence="3" type="ORF">OB955_21900</name>
</gene>
<dbReference type="InterPro" id="IPR051450">
    <property type="entry name" value="Gfo/Idh/MocA_Oxidoreductases"/>
</dbReference>
<accession>A0ABT2QK92</accession>
<dbReference type="PANTHER" id="PTHR43377">
    <property type="entry name" value="BILIVERDIN REDUCTASE A"/>
    <property type="match status" value="1"/>
</dbReference>
<sequence>MLSERPINVGVIGVGTMGIHHARVYNSLPSVNLVGVHDVYGERAEQVARSYDSEAMSLEALLSRVDAVSIAVPTKFHYDTAISCLDAGVATLIEKPMVADLDAGRRLFSKAKQAGVPVQVGHVERFNPAVSALKDLIAEQHVFDITCLRLGPSPGTRITDNAVFDLMIHDIDVVLSLANSMPTSVKGTGVANNEHVSALLKFESGMMASLTASHVTQRKIRTLRVTTEACLIDLDYFNQTINIYRRSDPEYLDDNGGLKYRHEGVVEQLSIPKEEPLQLELESFIRAAAADETPQVTVEDGLNAIKVAHRIDREGMTEQTMLGA</sequence>
<evidence type="ECO:0000259" key="2">
    <source>
        <dbReference type="Pfam" id="PF22725"/>
    </source>
</evidence>
<protein>
    <submittedName>
        <fullName evidence="3">Gfo/Idh/MocA family oxidoreductase</fullName>
    </submittedName>
</protein>
<keyword evidence="4" id="KW-1185">Reference proteome</keyword>
<dbReference type="Proteomes" id="UP001320972">
    <property type="component" value="Unassembled WGS sequence"/>
</dbReference>
<evidence type="ECO:0000259" key="1">
    <source>
        <dbReference type="Pfam" id="PF01408"/>
    </source>
</evidence>
<dbReference type="SUPFAM" id="SSF51735">
    <property type="entry name" value="NAD(P)-binding Rossmann-fold domains"/>
    <property type="match status" value="1"/>
</dbReference>
<dbReference type="InterPro" id="IPR000683">
    <property type="entry name" value="Gfo/Idh/MocA-like_OxRdtase_N"/>
</dbReference>
<name>A0ABT2QK92_9EURY</name>
<dbReference type="SUPFAM" id="SSF55347">
    <property type="entry name" value="Glyceraldehyde-3-phosphate dehydrogenase-like, C-terminal domain"/>
    <property type="match status" value="1"/>
</dbReference>
<proteinExistence type="predicted"/>
<evidence type="ECO:0000313" key="3">
    <source>
        <dbReference type="EMBL" id="MCU4975359.1"/>
    </source>
</evidence>